<sequence>MVGEWSKLDCPVVAVVTGDELVSRIFEVRGASPADGRTAVASSRPLGRVSHAALFKALAVGFRLIHGRRAAATSPAPMHRRAIRQQCHPTAASDPRGAPGGFPDSATPPAPAWAGRHAAHARSPAPFASRRAGRGHPGDLLARLPLHGTEPRASRPAPSPALVLSRRRCRRCPPGPGASRCDGGAFLEWCVRTRLGAVGYGRRGRLGRSRALEANGGSCRPVPFAVATMAWQRAGRKALETGIATRPAQFLASFRLLVADGRCACRAFSTGELLQGAEARRLALVVAGCDASALSVSMSLCSVCANACSFQRRGARNGGYGWMGRLPLFLFSSLADLQLHAAA</sequence>
<accession>A0A8T0XFL9</accession>
<gene>
    <name evidence="2" type="ORF">PVAP13_1NG492319</name>
</gene>
<keyword evidence="3" id="KW-1185">Reference proteome</keyword>
<evidence type="ECO:0000313" key="2">
    <source>
        <dbReference type="EMBL" id="KAG2654179.1"/>
    </source>
</evidence>
<name>A0A8T0XFL9_PANVG</name>
<organism evidence="2 3">
    <name type="scientific">Panicum virgatum</name>
    <name type="common">Blackwell switchgrass</name>
    <dbReference type="NCBI Taxonomy" id="38727"/>
    <lineage>
        <taxon>Eukaryota</taxon>
        <taxon>Viridiplantae</taxon>
        <taxon>Streptophyta</taxon>
        <taxon>Embryophyta</taxon>
        <taxon>Tracheophyta</taxon>
        <taxon>Spermatophyta</taxon>
        <taxon>Magnoliopsida</taxon>
        <taxon>Liliopsida</taxon>
        <taxon>Poales</taxon>
        <taxon>Poaceae</taxon>
        <taxon>PACMAD clade</taxon>
        <taxon>Panicoideae</taxon>
        <taxon>Panicodae</taxon>
        <taxon>Paniceae</taxon>
        <taxon>Panicinae</taxon>
        <taxon>Panicum</taxon>
        <taxon>Panicum sect. Hiantes</taxon>
    </lineage>
</organism>
<feature type="region of interest" description="Disordered" evidence="1">
    <location>
        <begin position="87"/>
        <end position="159"/>
    </location>
</feature>
<dbReference type="EMBL" id="CM029038">
    <property type="protein sequence ID" value="KAG2654179.1"/>
    <property type="molecule type" value="Genomic_DNA"/>
</dbReference>
<proteinExistence type="predicted"/>
<protein>
    <submittedName>
        <fullName evidence="2">Uncharacterized protein</fullName>
    </submittedName>
</protein>
<feature type="compositionally biased region" description="Low complexity" evidence="1">
    <location>
        <begin position="112"/>
        <end position="130"/>
    </location>
</feature>
<dbReference type="AlphaFoldDB" id="A0A8T0XFL9"/>
<dbReference type="Proteomes" id="UP000823388">
    <property type="component" value="Chromosome 1N"/>
</dbReference>
<comment type="caution">
    <text evidence="2">The sequence shown here is derived from an EMBL/GenBank/DDBJ whole genome shotgun (WGS) entry which is preliminary data.</text>
</comment>
<evidence type="ECO:0000256" key="1">
    <source>
        <dbReference type="SAM" id="MobiDB-lite"/>
    </source>
</evidence>
<evidence type="ECO:0000313" key="3">
    <source>
        <dbReference type="Proteomes" id="UP000823388"/>
    </source>
</evidence>
<reference evidence="2 3" key="1">
    <citation type="submission" date="2020-05" db="EMBL/GenBank/DDBJ databases">
        <title>WGS assembly of Panicum virgatum.</title>
        <authorList>
            <person name="Lovell J.T."/>
            <person name="Jenkins J."/>
            <person name="Shu S."/>
            <person name="Juenger T.E."/>
            <person name="Schmutz J."/>
        </authorList>
    </citation>
    <scope>NUCLEOTIDE SEQUENCE [LARGE SCALE GENOMIC DNA]</scope>
    <source>
        <strain evidence="3">cv. AP13</strain>
    </source>
</reference>